<dbReference type="EMBL" id="CP060822">
    <property type="protein sequence ID" value="QNP28774.1"/>
    <property type="molecule type" value="Genomic_DNA"/>
</dbReference>
<dbReference type="GO" id="GO:0008360">
    <property type="term" value="P:regulation of cell shape"/>
    <property type="evidence" value="ECO:0007669"/>
    <property type="project" value="UniProtKB-KW"/>
</dbReference>
<gene>
    <name evidence="6" type="primary">mreC</name>
    <name evidence="6" type="ORF">IAR63_12880</name>
</gene>
<evidence type="ECO:0000256" key="3">
    <source>
        <dbReference type="ARBA" id="ARBA00022960"/>
    </source>
</evidence>
<dbReference type="NCBIfam" id="NF010527">
    <property type="entry name" value="PRK13922.6-2"/>
    <property type="match status" value="1"/>
</dbReference>
<dbReference type="AlphaFoldDB" id="A0A7H0EYA8"/>
<dbReference type="InterPro" id="IPR042177">
    <property type="entry name" value="Cell/Rod_1"/>
</dbReference>
<dbReference type="Pfam" id="PF04085">
    <property type="entry name" value="MreC"/>
    <property type="match status" value="1"/>
</dbReference>
<accession>A0A7H0EYA8</accession>
<dbReference type="NCBIfam" id="TIGR00219">
    <property type="entry name" value="mreC"/>
    <property type="match status" value="1"/>
</dbReference>
<protein>
    <recommendedName>
        <fullName evidence="2">Cell shape-determining protein MreC</fullName>
    </recommendedName>
    <alternativeName>
        <fullName evidence="4">Cell shape protein MreC</fullName>
    </alternativeName>
</protein>
<evidence type="ECO:0000259" key="5">
    <source>
        <dbReference type="Pfam" id="PF04085"/>
    </source>
</evidence>
<dbReference type="InterPro" id="IPR042175">
    <property type="entry name" value="Cell/Rod_MreC_2"/>
</dbReference>
<dbReference type="Gene3D" id="2.40.10.350">
    <property type="entry name" value="Rod shape-determining protein MreC, domain 2"/>
    <property type="match status" value="1"/>
</dbReference>
<keyword evidence="7" id="KW-1185">Reference proteome</keyword>
<dbReference type="RefSeq" id="WP_187705547.1">
    <property type="nucleotide sequence ID" value="NZ_CP060822.1"/>
</dbReference>
<evidence type="ECO:0000256" key="2">
    <source>
        <dbReference type="ARBA" id="ARBA00013855"/>
    </source>
</evidence>
<dbReference type="InterPro" id="IPR055342">
    <property type="entry name" value="MreC_beta-barrel_core"/>
</dbReference>
<feature type="domain" description="Rod shape-determining protein MreC beta-barrel core" evidence="5">
    <location>
        <begin position="103"/>
        <end position="247"/>
    </location>
</feature>
<dbReference type="PANTHER" id="PTHR34138">
    <property type="entry name" value="CELL SHAPE-DETERMINING PROTEIN MREC"/>
    <property type="match status" value="1"/>
</dbReference>
<dbReference type="InterPro" id="IPR007221">
    <property type="entry name" value="MreC"/>
</dbReference>
<dbReference type="KEGG" id="ccur:IAR63_12880"/>
<dbReference type="Gene3D" id="2.40.10.340">
    <property type="entry name" value="Rod shape-determining protein MreC, domain 1"/>
    <property type="match status" value="1"/>
</dbReference>
<evidence type="ECO:0000256" key="1">
    <source>
        <dbReference type="ARBA" id="ARBA00009369"/>
    </source>
</evidence>
<comment type="similarity">
    <text evidence="1">Belongs to the MreC family.</text>
</comment>
<dbReference type="GO" id="GO:0005886">
    <property type="term" value="C:plasma membrane"/>
    <property type="evidence" value="ECO:0007669"/>
    <property type="project" value="TreeGrafter"/>
</dbReference>
<evidence type="ECO:0000313" key="6">
    <source>
        <dbReference type="EMBL" id="QNP28774.1"/>
    </source>
</evidence>
<proteinExistence type="inferred from homology"/>
<organism evidence="6 7">
    <name type="scientific">Cylindrospermopsis curvispora GIHE-G1</name>
    <dbReference type="NCBI Taxonomy" id="2666332"/>
    <lineage>
        <taxon>Bacteria</taxon>
        <taxon>Bacillati</taxon>
        <taxon>Cyanobacteriota</taxon>
        <taxon>Cyanophyceae</taxon>
        <taxon>Nostocales</taxon>
        <taxon>Aphanizomenonaceae</taxon>
        <taxon>Cylindrospermopsis</taxon>
    </lineage>
</organism>
<dbReference type="Proteomes" id="UP000516013">
    <property type="component" value="Chromosome"/>
</dbReference>
<dbReference type="PANTHER" id="PTHR34138:SF1">
    <property type="entry name" value="CELL SHAPE-DETERMINING PROTEIN MREC"/>
    <property type="match status" value="1"/>
</dbReference>
<keyword evidence="3" id="KW-0133">Cell shape</keyword>
<evidence type="ECO:0000256" key="4">
    <source>
        <dbReference type="ARBA" id="ARBA00032089"/>
    </source>
</evidence>
<evidence type="ECO:0000313" key="7">
    <source>
        <dbReference type="Proteomes" id="UP000516013"/>
    </source>
</evidence>
<name>A0A7H0EYA8_9CYAN</name>
<reference evidence="6 7" key="1">
    <citation type="submission" date="2020-08" db="EMBL/GenBank/DDBJ databases">
        <title>Complete genome sequence of Raphidiopsis curvispora isolated from drinking water reservoir in South Korea.</title>
        <authorList>
            <person name="Jeong J."/>
        </authorList>
    </citation>
    <scope>NUCLEOTIDE SEQUENCE [LARGE SCALE GENOMIC DNA]</scope>
    <source>
        <strain evidence="6 7">GIHE-G1</strain>
    </source>
</reference>
<sequence>MFTIKRWWEHKTLQLAFLGLILGGAWTLKETNGELLMELYQSFISPLTTLQSINPTENRIRDAKLMELQTRIVELQTQNQRLQNLLGYVEKRVTSNRPVVARVVGRSADHWWQQVTVNRGAKVGIKPGFVVKAEGGLVGLVRTVTPHTSRVLLISDATSQVGVTISRTAAKGILRGDYSGEGVLEFYEKVPNIKIGDVVSTSTYSRKFPPGEPVGRIKSLDLKKLPAPLAKVELFPPIRYLDWVTIYPHVPDNLEEIPNNINDNQSNK</sequence>